<accession>A0AAN8NN57</accession>
<comment type="caution">
    <text evidence="7">The sequence shown here is derived from an EMBL/GenBank/DDBJ whole genome shotgun (WGS) entry which is preliminary data.</text>
</comment>
<comment type="similarity">
    <text evidence="1">Belongs to the oxygen-dependent FAD-linked oxidoreductase family.</text>
</comment>
<evidence type="ECO:0000313" key="8">
    <source>
        <dbReference type="Proteomes" id="UP001307849"/>
    </source>
</evidence>
<dbReference type="EMBL" id="JAVHJM010000006">
    <property type="protein sequence ID" value="KAK6513023.1"/>
    <property type="molecule type" value="Genomic_DNA"/>
</dbReference>
<dbReference type="GO" id="GO:0071949">
    <property type="term" value="F:FAD binding"/>
    <property type="evidence" value="ECO:0007669"/>
    <property type="project" value="InterPro"/>
</dbReference>
<keyword evidence="4" id="KW-0560">Oxidoreductase</keyword>
<dbReference type="Proteomes" id="UP001307849">
    <property type="component" value="Unassembled WGS sequence"/>
</dbReference>
<evidence type="ECO:0000313" key="7">
    <source>
        <dbReference type="EMBL" id="KAK6513023.1"/>
    </source>
</evidence>
<dbReference type="InterPro" id="IPR016169">
    <property type="entry name" value="FAD-bd_PCMH_sub2"/>
</dbReference>
<feature type="chain" id="PRO_5042879494" description="FAD-binding PCMH-type domain-containing protein" evidence="5">
    <location>
        <begin position="20"/>
        <end position="511"/>
    </location>
</feature>
<sequence>MLSLTKVLLGFGLVFQTNAFVLQFRNPTTCCSLLGAEFQGDTEPKVFSNTPLHASEYESLSTYWTPAARLNATCIFTPTDAQDVSRAVRLFTRKNCQFAIRSGGHSYNPGWAGITNGVLVSLSKLNTISYDPETGHANVGAGNRWTDVYGALLQHNVTVLGGRNSDLGVGGYLTGGGISYYANDRGWATDNIFSVEIVLADGNIITANRNEHKELFRCIKGGSNNYGVITKFVLETVDASKPFNAFAIGYSAAANPEYLSQAYDYCTGGSDADPKSHIIFAASISKAAGFANGLLVSYSDVFDTANPAPVLSPFFDGTIPGMTAMGPLSANGTIKIATDLLSFVQAPGTRYAMGTFSVYADAALFQTMRDIWEEETTTQLKDRPGFMTEFAFQPIGWKWLAASAARGGNSFGITKPLVMVWVQPRWDLASDDDIMVAYTDRVRIRCEQAAQAVGKFAKFRHLNYGGRNQRNEIIPSFGAANVLRMQVNKVRYDPLNVFGRLVPGGFKIPGF</sequence>
<reference evidence="7 8" key="1">
    <citation type="submission" date="2019-10" db="EMBL/GenBank/DDBJ databases">
        <authorList>
            <person name="Palmer J.M."/>
        </authorList>
    </citation>
    <scope>NUCLEOTIDE SEQUENCE [LARGE SCALE GENOMIC DNA]</scope>
    <source>
        <strain evidence="7 8">TWF506</strain>
    </source>
</reference>
<evidence type="ECO:0000256" key="4">
    <source>
        <dbReference type="ARBA" id="ARBA00023002"/>
    </source>
</evidence>
<dbReference type="InterPro" id="IPR016166">
    <property type="entry name" value="FAD-bd_PCMH"/>
</dbReference>
<dbReference type="GO" id="GO:0016491">
    <property type="term" value="F:oxidoreductase activity"/>
    <property type="evidence" value="ECO:0007669"/>
    <property type="project" value="UniProtKB-KW"/>
</dbReference>
<evidence type="ECO:0000256" key="2">
    <source>
        <dbReference type="ARBA" id="ARBA00022630"/>
    </source>
</evidence>
<dbReference type="PANTHER" id="PTHR42973:SF54">
    <property type="entry name" value="FAD-BINDING PCMH-TYPE DOMAIN-CONTAINING PROTEIN"/>
    <property type="match status" value="1"/>
</dbReference>
<dbReference type="InterPro" id="IPR036318">
    <property type="entry name" value="FAD-bd_PCMH-like_sf"/>
</dbReference>
<dbReference type="InterPro" id="IPR050416">
    <property type="entry name" value="FAD-linked_Oxidoreductase"/>
</dbReference>
<keyword evidence="2" id="KW-0285">Flavoprotein</keyword>
<gene>
    <name evidence="7" type="ORF">TWF506_009185</name>
</gene>
<evidence type="ECO:0000256" key="5">
    <source>
        <dbReference type="SAM" id="SignalP"/>
    </source>
</evidence>
<dbReference type="AlphaFoldDB" id="A0AAN8NN57"/>
<dbReference type="SUPFAM" id="SSF56176">
    <property type="entry name" value="FAD-binding/transporter-associated domain-like"/>
    <property type="match status" value="1"/>
</dbReference>
<feature type="signal peptide" evidence="5">
    <location>
        <begin position="1"/>
        <end position="19"/>
    </location>
</feature>
<name>A0AAN8NN57_9PEZI</name>
<keyword evidence="5" id="KW-0732">Signal</keyword>
<dbReference type="Pfam" id="PF01565">
    <property type="entry name" value="FAD_binding_4"/>
    <property type="match status" value="1"/>
</dbReference>
<evidence type="ECO:0000256" key="3">
    <source>
        <dbReference type="ARBA" id="ARBA00022827"/>
    </source>
</evidence>
<protein>
    <recommendedName>
        <fullName evidence="6">FAD-binding PCMH-type domain-containing protein</fullName>
    </recommendedName>
</protein>
<dbReference type="Gene3D" id="3.30.465.10">
    <property type="match status" value="1"/>
</dbReference>
<keyword evidence="8" id="KW-1185">Reference proteome</keyword>
<keyword evidence="3" id="KW-0274">FAD</keyword>
<organism evidence="7 8">
    <name type="scientific">Arthrobotrys conoides</name>
    <dbReference type="NCBI Taxonomy" id="74498"/>
    <lineage>
        <taxon>Eukaryota</taxon>
        <taxon>Fungi</taxon>
        <taxon>Dikarya</taxon>
        <taxon>Ascomycota</taxon>
        <taxon>Pezizomycotina</taxon>
        <taxon>Orbiliomycetes</taxon>
        <taxon>Orbiliales</taxon>
        <taxon>Orbiliaceae</taxon>
        <taxon>Arthrobotrys</taxon>
    </lineage>
</organism>
<feature type="domain" description="FAD-binding PCMH-type" evidence="6">
    <location>
        <begin position="68"/>
        <end position="239"/>
    </location>
</feature>
<proteinExistence type="inferred from homology"/>
<dbReference type="InterPro" id="IPR006094">
    <property type="entry name" value="Oxid_FAD_bind_N"/>
</dbReference>
<dbReference type="PROSITE" id="PS51387">
    <property type="entry name" value="FAD_PCMH"/>
    <property type="match status" value="1"/>
</dbReference>
<evidence type="ECO:0000256" key="1">
    <source>
        <dbReference type="ARBA" id="ARBA00005466"/>
    </source>
</evidence>
<evidence type="ECO:0000259" key="6">
    <source>
        <dbReference type="PROSITE" id="PS51387"/>
    </source>
</evidence>
<dbReference type="PANTHER" id="PTHR42973">
    <property type="entry name" value="BINDING OXIDOREDUCTASE, PUTATIVE (AFU_ORTHOLOGUE AFUA_1G17690)-RELATED"/>
    <property type="match status" value="1"/>
</dbReference>